<reference evidence="1 2" key="1">
    <citation type="submission" date="2019-07" db="EMBL/GenBank/DDBJ databases">
        <title>Rapid identification of Enteric Bacteria from Whole Genome Sequences (WGS) using Average Nucleotide Identity (ANI).</title>
        <authorList>
            <person name="Lane C."/>
        </authorList>
    </citation>
    <scope>NUCLEOTIDE SEQUENCE [LARGE SCALE GENOMIC DNA]</scope>
    <source>
        <strain evidence="1 2">2016D-0250</strain>
    </source>
</reference>
<sequence>MKKYLFCLFFFLNFYLYAYEPDHKSFKDGFNAGISALKFQSEIDGFTSKIIEVQKTYSLIYDIKNIPLNEALFLQLLSSREGYKTHLTKDYIYFGSYDREIDTKEKMNMLITKFNLELKNFKIEKELKRIVTY</sequence>
<dbReference type="RefSeq" id="WP_147575010.1">
    <property type="nucleotide sequence ID" value="NZ_VOWB01000020.1"/>
</dbReference>
<accession>A0A5C7DRE5</accession>
<comment type="caution">
    <text evidence="1">The sequence shown here is derived from an EMBL/GenBank/DDBJ whole genome shotgun (WGS) entry which is preliminary data.</text>
</comment>
<dbReference type="AlphaFoldDB" id="A0A5C7DRE5"/>
<name>A0A5C7DRE5_9BACT</name>
<feature type="non-terminal residue" evidence="1">
    <location>
        <position position="133"/>
    </location>
</feature>
<evidence type="ECO:0000313" key="1">
    <source>
        <dbReference type="EMBL" id="TXE84191.1"/>
    </source>
</evidence>
<proteinExistence type="predicted"/>
<evidence type="ECO:0000313" key="2">
    <source>
        <dbReference type="Proteomes" id="UP000321310"/>
    </source>
</evidence>
<gene>
    <name evidence="1" type="ORF">FPD46_01370</name>
</gene>
<protein>
    <submittedName>
        <fullName evidence="1">Uncharacterized protein</fullName>
    </submittedName>
</protein>
<organism evidence="1 2">
    <name type="scientific">Campylobacter peloridis</name>
    <dbReference type="NCBI Taxonomy" id="488546"/>
    <lineage>
        <taxon>Bacteria</taxon>
        <taxon>Pseudomonadati</taxon>
        <taxon>Campylobacterota</taxon>
        <taxon>Epsilonproteobacteria</taxon>
        <taxon>Campylobacterales</taxon>
        <taxon>Campylobacteraceae</taxon>
        <taxon>Campylobacter</taxon>
    </lineage>
</organism>
<dbReference type="EMBL" id="VOWB01000020">
    <property type="protein sequence ID" value="TXE84191.1"/>
    <property type="molecule type" value="Genomic_DNA"/>
</dbReference>
<dbReference type="Proteomes" id="UP000321310">
    <property type="component" value="Unassembled WGS sequence"/>
</dbReference>